<dbReference type="Proteomes" id="UP001597115">
    <property type="component" value="Unassembled WGS sequence"/>
</dbReference>
<organism evidence="1 2">
    <name type="scientific">Sphingomonas tabacisoli</name>
    <dbReference type="NCBI Taxonomy" id="2249466"/>
    <lineage>
        <taxon>Bacteria</taxon>
        <taxon>Pseudomonadati</taxon>
        <taxon>Pseudomonadota</taxon>
        <taxon>Alphaproteobacteria</taxon>
        <taxon>Sphingomonadales</taxon>
        <taxon>Sphingomonadaceae</taxon>
        <taxon>Sphingomonas</taxon>
    </lineage>
</organism>
<proteinExistence type="predicted"/>
<evidence type="ECO:0008006" key="3">
    <source>
        <dbReference type="Google" id="ProtNLM"/>
    </source>
</evidence>
<comment type="caution">
    <text evidence="1">The sequence shown here is derived from an EMBL/GenBank/DDBJ whole genome shotgun (WGS) entry which is preliminary data.</text>
</comment>
<gene>
    <name evidence="1" type="ORF">ACFSCW_10505</name>
</gene>
<sequence>MRLKRTFLAFARSKRGNVIVAAAASLPVVIGSAGLATDTLEWTLWKRQLQRQADSAALSGAFALAQGKNHVTSVNGDIARTAELTLTATPVIESPPTTGAGTGNTSAVRVALQTGRSLPFSSLFVSTAPTIKAESTAAVVNNGNYCLIALEPTTAVGITMSGNATVNMGCGMATNSKSSNAVYVNGSSTITATPIAAVGTVVPNSNYTGTTVFKSHQVPQKDPFASLPDPDISTLNCQSLSVSPNGNKSLTSTSNPATATCLKNVDVKGTLTLGPGIYYVDGGSFNVGSQAVISGTGVTIILTSKTAASDPSSIATMSMNGGAQINLSAPTTGTYAGVIMYQDRRALDVASNTVNGNSSSFYQGALYFPKQQLTFNGTTGMSTDCLQMVGRRVVFLGNSSISNVCPTGGPHSFTGTAVRLIG</sequence>
<evidence type="ECO:0000313" key="2">
    <source>
        <dbReference type="Proteomes" id="UP001597115"/>
    </source>
</evidence>
<reference evidence="2" key="1">
    <citation type="journal article" date="2019" name="Int. J. Syst. Evol. Microbiol.">
        <title>The Global Catalogue of Microorganisms (GCM) 10K type strain sequencing project: providing services to taxonomists for standard genome sequencing and annotation.</title>
        <authorList>
            <consortium name="The Broad Institute Genomics Platform"/>
            <consortium name="The Broad Institute Genome Sequencing Center for Infectious Disease"/>
            <person name="Wu L."/>
            <person name="Ma J."/>
        </authorList>
    </citation>
    <scope>NUCLEOTIDE SEQUENCE [LARGE SCALE GENOMIC DNA]</scope>
    <source>
        <strain evidence="2">CGMCC 1.16275</strain>
    </source>
</reference>
<evidence type="ECO:0000313" key="1">
    <source>
        <dbReference type="EMBL" id="MFD1612233.1"/>
    </source>
</evidence>
<protein>
    <recommendedName>
        <fullName evidence="3">Flp pilus-assembly TadG-like N-terminal domain-containing protein</fullName>
    </recommendedName>
</protein>
<accession>A0ABW4I2W6</accession>
<name>A0ABW4I2W6_9SPHN</name>
<keyword evidence="2" id="KW-1185">Reference proteome</keyword>
<dbReference type="EMBL" id="JBHUDY010000001">
    <property type="protein sequence ID" value="MFD1612233.1"/>
    <property type="molecule type" value="Genomic_DNA"/>
</dbReference>
<dbReference type="RefSeq" id="WP_380888994.1">
    <property type="nucleotide sequence ID" value="NZ_JBHUDY010000001.1"/>
</dbReference>